<dbReference type="Proteomes" id="UP000192380">
    <property type="component" value="Chromosome"/>
</dbReference>
<accession>H3RBN6</accession>
<evidence type="ECO:0000313" key="2">
    <source>
        <dbReference type="EMBL" id="EHU01375.1"/>
    </source>
</evidence>
<dbReference type="KEGG" id="pstw:DSJ_10215"/>
<evidence type="ECO:0000313" key="3">
    <source>
        <dbReference type="Proteomes" id="UP000005050"/>
    </source>
</evidence>
<reference evidence="2 3" key="1">
    <citation type="journal article" date="2012" name="Mol. Microbiol.">
        <title>The genetic and structural basis of two distinct terminal side branch residues in stewartan and amylovoran exopolysaccharides and their potential role in host adaptation.</title>
        <authorList>
            <person name="Wang X."/>
            <person name="Yang F."/>
            <person name="von Bodman S.B."/>
        </authorList>
    </citation>
    <scope>NUCLEOTIDE SEQUENCE [LARGE SCALE GENOMIC DNA]</scope>
    <source>
        <strain evidence="2 3">DC283</strain>
    </source>
</reference>
<dbReference type="Proteomes" id="UP000005050">
    <property type="component" value="Unassembled WGS sequence"/>
</dbReference>
<keyword evidence="4" id="KW-1185">Reference proteome</keyword>
<sequence>MSQNWMRHFELQVVDKDGKGVDLGKFKVTFTIEWYNLSSIMRIGTFRIYNLAADTVQSLLGQRYSRIRVIAGYDGIASDVDASQVGVARKADPETVGQQDGRNYGVIFDGELRYSLTGKENPVDSYVLLQAVDSMRAYATSVTSMTLAAGYTVADFQKVLMKDFSVNGAEQGTLPQMPPTVFPRGRTMLGMTRHYMDNVADQCNATWMFVDGKMEMVADNQIMHEAIELNSDTGLIGMPQQTIGNGINVRSLINPNIRVNGLIRLNQGDVVINRAALPGSDISMSQGRITDKTVNGNTTTSGTVSNPASIATDGVYKVISIMYTGDTRGQAWYMDLMCEARGSQDLYSQSALQKG</sequence>
<evidence type="ECO:0000313" key="4">
    <source>
        <dbReference type="Proteomes" id="UP000192380"/>
    </source>
</evidence>
<dbReference type="RefSeq" id="WP_006118752.1">
    <property type="nucleotide sequence ID" value="NZ_AHIE01000008.1"/>
</dbReference>
<proteinExistence type="predicted"/>
<dbReference type="OrthoDB" id="2087522at2"/>
<dbReference type="EMBL" id="CP017581">
    <property type="protein sequence ID" value="ARF49677.1"/>
    <property type="molecule type" value="Genomic_DNA"/>
</dbReference>
<reference evidence="1 4" key="3">
    <citation type="submission" date="2016-10" db="EMBL/GenBank/DDBJ databases">
        <title>Complete Genome Assembly of Pantoea stewartii subsp. stewartii DC283, a Corn Pathogen.</title>
        <authorList>
            <person name="Duong D.A."/>
            <person name="Stevens A.M."/>
            <person name="Jensen R.V."/>
        </authorList>
    </citation>
    <scope>NUCLEOTIDE SEQUENCE [LARGE SCALE GENOMIC DNA]</scope>
    <source>
        <strain evidence="1 4">DC283</strain>
    </source>
</reference>
<evidence type="ECO:0000313" key="1">
    <source>
        <dbReference type="EMBL" id="ARF49677.1"/>
    </source>
</evidence>
<reference evidence="2" key="2">
    <citation type="submission" date="2012-01" db="EMBL/GenBank/DDBJ databases">
        <authorList>
            <person name="Biehl B.S."/>
            <person name="Ding Y."/>
            <person name="Dugan-Rocha S.P."/>
            <person name="Gibbs R.A."/>
            <person name="Glasner J.D."/>
            <person name="Kovar C."/>
            <person name="Muzny D.M."/>
            <person name="Neeno-Eckwall E.C."/>
            <person name="Perna N.T."/>
            <person name="Qin X."/>
            <person name="von Bodman S.B."/>
            <person name="Weinstock G.M."/>
        </authorList>
    </citation>
    <scope>NUCLEOTIDE SEQUENCE</scope>
    <source>
        <strain evidence="2">DC283</strain>
    </source>
</reference>
<gene>
    <name evidence="2" type="ORF">CKS_4128</name>
    <name evidence="1" type="ORF">DSJ_10215</name>
</gene>
<dbReference type="AlphaFoldDB" id="H3RBN6"/>
<dbReference type="PATRIC" id="fig|660596.6.peg.1390"/>
<organism evidence="2 3">
    <name type="scientific">Pantoea stewartii subsp. stewartii DC283</name>
    <dbReference type="NCBI Taxonomy" id="660596"/>
    <lineage>
        <taxon>Bacteria</taxon>
        <taxon>Pseudomonadati</taxon>
        <taxon>Pseudomonadota</taxon>
        <taxon>Gammaproteobacteria</taxon>
        <taxon>Enterobacterales</taxon>
        <taxon>Erwiniaceae</taxon>
        <taxon>Pantoea</taxon>
    </lineage>
</organism>
<dbReference type="STRING" id="660596.DSJ_10215"/>
<protein>
    <submittedName>
        <fullName evidence="2">Putative bacteriophage protein</fullName>
    </submittedName>
</protein>
<dbReference type="EMBL" id="AHIE01000008">
    <property type="protein sequence ID" value="EHU01375.1"/>
    <property type="molecule type" value="Genomic_DNA"/>
</dbReference>
<name>H3RBN6_PANSE</name>